<comment type="caution">
    <text evidence="6">The sequence shown here is derived from an EMBL/GenBank/DDBJ whole genome shotgun (WGS) entry which is preliminary data.</text>
</comment>
<dbReference type="PROSITE" id="PS00022">
    <property type="entry name" value="EGF_1"/>
    <property type="match status" value="4"/>
</dbReference>
<evidence type="ECO:0000259" key="5">
    <source>
        <dbReference type="PROSITE" id="PS50026"/>
    </source>
</evidence>
<feature type="disulfide bond" evidence="4">
    <location>
        <begin position="192"/>
        <end position="201"/>
    </location>
</feature>
<evidence type="ECO:0000313" key="7">
    <source>
        <dbReference type="Proteomes" id="UP001209878"/>
    </source>
</evidence>
<protein>
    <recommendedName>
        <fullName evidence="5">EGF-like domain-containing protein</fullName>
    </recommendedName>
</protein>
<dbReference type="Gene3D" id="2.10.25.10">
    <property type="entry name" value="Laminin"/>
    <property type="match status" value="5"/>
</dbReference>
<keyword evidence="1 4" id="KW-0245">EGF-like domain</keyword>
<dbReference type="PROSITE" id="PS01186">
    <property type="entry name" value="EGF_2"/>
    <property type="match status" value="1"/>
</dbReference>
<gene>
    <name evidence="6" type="ORF">NP493_619g02017</name>
</gene>
<evidence type="ECO:0000256" key="1">
    <source>
        <dbReference type="ARBA" id="ARBA00022536"/>
    </source>
</evidence>
<dbReference type="AlphaFoldDB" id="A0AAD9NQJ8"/>
<keyword evidence="7" id="KW-1185">Reference proteome</keyword>
<dbReference type="SUPFAM" id="SSF57196">
    <property type="entry name" value="EGF/Laminin"/>
    <property type="match status" value="4"/>
</dbReference>
<name>A0AAD9NQJ8_RIDPI</name>
<keyword evidence="3" id="KW-0677">Repeat</keyword>
<sequence>MALARTSGHVLANPDNTAVFWSRRKQLELRKTLQLYVYMQIHQPMADRKSECKFRPLVNDNVASACYSPLHFGFRRVFFTRWGDMYLQPRDDWEKTCSDGPCENGATCTDISWGGVICQCLMGYAGHLCQRNVTCADNPCDRKGECIDNIGGGVTCRCPDAFIGGLKRCSDGPCKNGSTCIDISWGGVECLCVTGDGGQFCERKLSCRDKPCRHSGSCVDNTDGGVNCTCTQDFIGEYCERELTCADVTCLHDGLCTNMAGGGVKCKCPLGVSGRRCEST</sequence>
<dbReference type="PROSITE" id="PS50026">
    <property type="entry name" value="EGF_3"/>
    <property type="match status" value="4"/>
</dbReference>
<dbReference type="GO" id="GO:0007219">
    <property type="term" value="P:Notch signaling pathway"/>
    <property type="evidence" value="ECO:0007669"/>
    <property type="project" value="TreeGrafter"/>
</dbReference>
<dbReference type="EMBL" id="JAODUO010000619">
    <property type="protein sequence ID" value="KAK2177083.1"/>
    <property type="molecule type" value="Genomic_DNA"/>
</dbReference>
<feature type="domain" description="EGF-like" evidence="5">
    <location>
        <begin position="93"/>
        <end position="130"/>
    </location>
</feature>
<feature type="disulfide bond" evidence="4">
    <location>
        <begin position="268"/>
        <end position="277"/>
    </location>
</feature>
<dbReference type="GO" id="GO:0005112">
    <property type="term" value="F:Notch binding"/>
    <property type="evidence" value="ECO:0007669"/>
    <property type="project" value="TreeGrafter"/>
</dbReference>
<comment type="caution">
    <text evidence="4">Lacks conserved residue(s) required for the propagation of feature annotation.</text>
</comment>
<dbReference type="PANTHER" id="PTHR12916">
    <property type="entry name" value="CYTOCHROME C OXIDASE POLYPEPTIDE VIC-2"/>
    <property type="match status" value="1"/>
</dbReference>
<feature type="disulfide bond" evidence="4">
    <location>
        <begin position="230"/>
        <end position="239"/>
    </location>
</feature>
<evidence type="ECO:0000256" key="3">
    <source>
        <dbReference type="ARBA" id="ARBA00022737"/>
    </source>
</evidence>
<dbReference type="Pfam" id="PF00008">
    <property type="entry name" value="EGF"/>
    <property type="match status" value="3"/>
</dbReference>
<evidence type="ECO:0000256" key="2">
    <source>
        <dbReference type="ARBA" id="ARBA00022729"/>
    </source>
</evidence>
<feature type="disulfide bond" evidence="4">
    <location>
        <begin position="120"/>
        <end position="129"/>
    </location>
</feature>
<feature type="domain" description="EGF-like" evidence="5">
    <location>
        <begin position="203"/>
        <end position="240"/>
    </location>
</feature>
<accession>A0AAD9NQJ8</accession>
<proteinExistence type="predicted"/>
<keyword evidence="2" id="KW-0732">Signal</keyword>
<keyword evidence="4" id="KW-1015">Disulfide bond</keyword>
<dbReference type="InterPro" id="IPR000742">
    <property type="entry name" value="EGF"/>
</dbReference>
<feature type="domain" description="EGF-like" evidence="5">
    <location>
        <begin position="241"/>
        <end position="278"/>
    </location>
</feature>
<feature type="domain" description="EGF-like" evidence="5">
    <location>
        <begin position="165"/>
        <end position="202"/>
    </location>
</feature>
<organism evidence="6 7">
    <name type="scientific">Ridgeia piscesae</name>
    <name type="common">Tubeworm</name>
    <dbReference type="NCBI Taxonomy" id="27915"/>
    <lineage>
        <taxon>Eukaryota</taxon>
        <taxon>Metazoa</taxon>
        <taxon>Spiralia</taxon>
        <taxon>Lophotrochozoa</taxon>
        <taxon>Annelida</taxon>
        <taxon>Polychaeta</taxon>
        <taxon>Sedentaria</taxon>
        <taxon>Canalipalpata</taxon>
        <taxon>Sabellida</taxon>
        <taxon>Siboglinidae</taxon>
        <taxon>Ridgeia</taxon>
    </lineage>
</organism>
<evidence type="ECO:0000313" key="6">
    <source>
        <dbReference type="EMBL" id="KAK2177083.1"/>
    </source>
</evidence>
<reference evidence="6" key="1">
    <citation type="journal article" date="2023" name="Mol. Biol. Evol.">
        <title>Third-Generation Sequencing Reveals the Adaptive Role of the Epigenome in Three Deep-Sea Polychaetes.</title>
        <authorList>
            <person name="Perez M."/>
            <person name="Aroh O."/>
            <person name="Sun Y."/>
            <person name="Lan Y."/>
            <person name="Juniper S.K."/>
            <person name="Young C.R."/>
            <person name="Angers B."/>
            <person name="Qian P.Y."/>
        </authorList>
    </citation>
    <scope>NUCLEOTIDE SEQUENCE</scope>
    <source>
        <strain evidence="6">R07B-5</strain>
    </source>
</reference>
<dbReference type="Proteomes" id="UP001209878">
    <property type="component" value="Unassembled WGS sequence"/>
</dbReference>
<evidence type="ECO:0000256" key="4">
    <source>
        <dbReference type="PROSITE-ProRule" id="PRU00076"/>
    </source>
</evidence>
<dbReference type="PANTHER" id="PTHR12916:SF4">
    <property type="entry name" value="UNINFLATABLE, ISOFORM C"/>
    <property type="match status" value="1"/>
</dbReference>
<dbReference type="SMART" id="SM00181">
    <property type="entry name" value="EGF"/>
    <property type="match status" value="5"/>
</dbReference>